<reference evidence="4" key="2">
    <citation type="submission" date="2021-04" db="EMBL/GenBank/DDBJ databases">
        <authorList>
            <person name="Podell S."/>
        </authorList>
    </citation>
    <scope>NUCLEOTIDE SEQUENCE</scope>
    <source>
        <strain evidence="4">Hildebrandi</strain>
    </source>
</reference>
<dbReference type="PANTHER" id="PTHR47717:SF1">
    <property type="entry name" value="PEPTIDYL-PROLYL CIS-TRANS ISOMERASE FKBP19, CHLOROPLASTIC"/>
    <property type="match status" value="1"/>
</dbReference>
<evidence type="ECO:0000256" key="2">
    <source>
        <dbReference type="SAM" id="Phobius"/>
    </source>
</evidence>
<dbReference type="InterPro" id="IPR001179">
    <property type="entry name" value="PPIase_FKBP_dom"/>
</dbReference>
<keyword evidence="2" id="KW-0812">Transmembrane</keyword>
<dbReference type="AlphaFoldDB" id="A0A9K3LVD6"/>
<keyword evidence="5" id="KW-1185">Reference proteome</keyword>
<dbReference type="PANTHER" id="PTHR47717">
    <property type="entry name" value="PEPTIDYL-PROLYL CIS-TRANS ISOMERASE FKBP19, CHLOROPLASTIC"/>
    <property type="match status" value="1"/>
</dbReference>
<evidence type="ECO:0000313" key="5">
    <source>
        <dbReference type="Proteomes" id="UP000693970"/>
    </source>
</evidence>
<name>A0A9K3LVD6_9STRA</name>
<dbReference type="EC" id="5.2.1.8" evidence="1"/>
<dbReference type="EMBL" id="JAGRRH010000007">
    <property type="protein sequence ID" value="KAG7367366.1"/>
    <property type="molecule type" value="Genomic_DNA"/>
</dbReference>
<dbReference type="GO" id="GO:0003755">
    <property type="term" value="F:peptidyl-prolyl cis-trans isomerase activity"/>
    <property type="evidence" value="ECO:0007669"/>
    <property type="project" value="UniProtKB-KW"/>
</dbReference>
<protein>
    <recommendedName>
        <fullName evidence="1">peptidylprolyl isomerase</fullName>
        <ecNumber evidence="1">5.2.1.8</ecNumber>
    </recommendedName>
</protein>
<sequence>MTAKTFTTWFLLVGYYLAASRAFRHGLGSKQHLRPPPFLEQESNRRSFVSSLAATFGAVVLVVSPGIANAGIDPALLKNLPVQGDESGSAQRLRQIEAIRKPTSDLVDIPFQELASGVSYREYREGKGEATVQDGSKVAVEMTIRCKYFSTQNEPGGLKYFSTKDDTEFNEIAWTVGNGEILPGLEEAMIGMHRNAVRRIEIPSTQVFAARKANQLPLPTTKDGKRRFDNLFKTDATLLFEVLVTRIK</sequence>
<dbReference type="Pfam" id="PF00254">
    <property type="entry name" value="FKBP_C"/>
    <property type="match status" value="1"/>
</dbReference>
<dbReference type="InterPro" id="IPR044208">
    <property type="entry name" value="FKBP19-like"/>
</dbReference>
<comment type="catalytic activity">
    <reaction evidence="1">
        <text>[protein]-peptidylproline (omega=180) = [protein]-peptidylproline (omega=0)</text>
        <dbReference type="Rhea" id="RHEA:16237"/>
        <dbReference type="Rhea" id="RHEA-COMP:10747"/>
        <dbReference type="Rhea" id="RHEA-COMP:10748"/>
        <dbReference type="ChEBI" id="CHEBI:83833"/>
        <dbReference type="ChEBI" id="CHEBI:83834"/>
        <dbReference type="EC" id="5.2.1.8"/>
    </reaction>
</comment>
<feature type="domain" description="PPIase FKBP-type" evidence="3">
    <location>
        <begin position="135"/>
        <end position="248"/>
    </location>
</feature>
<organism evidence="4 5">
    <name type="scientific">Nitzschia inconspicua</name>
    <dbReference type="NCBI Taxonomy" id="303405"/>
    <lineage>
        <taxon>Eukaryota</taxon>
        <taxon>Sar</taxon>
        <taxon>Stramenopiles</taxon>
        <taxon>Ochrophyta</taxon>
        <taxon>Bacillariophyta</taxon>
        <taxon>Bacillariophyceae</taxon>
        <taxon>Bacillariophycidae</taxon>
        <taxon>Bacillariales</taxon>
        <taxon>Bacillariaceae</taxon>
        <taxon>Nitzschia</taxon>
    </lineage>
</organism>
<evidence type="ECO:0000256" key="1">
    <source>
        <dbReference type="PROSITE-ProRule" id="PRU00277"/>
    </source>
</evidence>
<keyword evidence="1 4" id="KW-0413">Isomerase</keyword>
<gene>
    <name evidence="4" type="ORF">IV203_030037</name>
</gene>
<accession>A0A9K3LVD6</accession>
<comment type="caution">
    <text evidence="4">The sequence shown here is derived from an EMBL/GenBank/DDBJ whole genome shotgun (WGS) entry which is preliminary data.</text>
</comment>
<reference evidence="4" key="1">
    <citation type="journal article" date="2021" name="Sci. Rep.">
        <title>Diploid genomic architecture of Nitzschia inconspicua, an elite biomass production diatom.</title>
        <authorList>
            <person name="Oliver A."/>
            <person name="Podell S."/>
            <person name="Pinowska A."/>
            <person name="Traller J.C."/>
            <person name="Smith S.R."/>
            <person name="McClure R."/>
            <person name="Beliaev A."/>
            <person name="Bohutskyi P."/>
            <person name="Hill E.A."/>
            <person name="Rabines A."/>
            <person name="Zheng H."/>
            <person name="Allen L.Z."/>
            <person name="Kuo A."/>
            <person name="Grigoriev I.V."/>
            <person name="Allen A.E."/>
            <person name="Hazlebeck D."/>
            <person name="Allen E.E."/>
        </authorList>
    </citation>
    <scope>NUCLEOTIDE SEQUENCE</scope>
    <source>
        <strain evidence="4">Hildebrandi</strain>
    </source>
</reference>
<dbReference type="Proteomes" id="UP000693970">
    <property type="component" value="Unassembled WGS sequence"/>
</dbReference>
<keyword evidence="2" id="KW-0472">Membrane</keyword>
<keyword evidence="1" id="KW-0697">Rotamase</keyword>
<dbReference type="OrthoDB" id="77911at2759"/>
<evidence type="ECO:0000313" key="4">
    <source>
        <dbReference type="EMBL" id="KAG7367366.1"/>
    </source>
</evidence>
<feature type="transmembrane region" description="Helical" evidence="2">
    <location>
        <begin position="48"/>
        <end position="68"/>
    </location>
</feature>
<evidence type="ECO:0000259" key="3">
    <source>
        <dbReference type="PROSITE" id="PS50059"/>
    </source>
</evidence>
<keyword evidence="2" id="KW-1133">Transmembrane helix</keyword>
<dbReference type="PROSITE" id="PS50059">
    <property type="entry name" value="FKBP_PPIASE"/>
    <property type="match status" value="1"/>
</dbReference>
<proteinExistence type="predicted"/>